<dbReference type="Proteomes" id="UP000474077">
    <property type="component" value="Unassembled WGS sequence"/>
</dbReference>
<dbReference type="Proteomes" id="UP000261210">
    <property type="component" value="Unassembled WGS sequence"/>
</dbReference>
<evidence type="ECO:0000313" key="5">
    <source>
        <dbReference type="Proteomes" id="UP000284417"/>
    </source>
</evidence>
<dbReference type="AlphaFoldDB" id="A0A3E4NCY5"/>
<evidence type="ECO:0000313" key="2">
    <source>
        <dbReference type="EMBL" id="RGK61312.1"/>
    </source>
</evidence>
<dbReference type="EMBL" id="QROC01000020">
    <property type="protein sequence ID" value="RHK93982.1"/>
    <property type="molecule type" value="Genomic_DNA"/>
</dbReference>
<evidence type="ECO:0000313" key="3">
    <source>
        <dbReference type="EMBL" id="RHK93982.1"/>
    </source>
</evidence>
<protein>
    <submittedName>
        <fullName evidence="2">Uncharacterized protein</fullName>
    </submittedName>
</protein>
<evidence type="ECO:0000313" key="1">
    <source>
        <dbReference type="EMBL" id="KAB6080500.1"/>
    </source>
</evidence>
<proteinExistence type="predicted"/>
<dbReference type="EMBL" id="QSQU01000018">
    <property type="protein sequence ID" value="RGK61312.1"/>
    <property type="molecule type" value="Genomic_DNA"/>
</dbReference>
<comment type="caution">
    <text evidence="2">The sequence shown here is derived from an EMBL/GenBank/DDBJ whole genome shotgun (WGS) entry which is preliminary data.</text>
</comment>
<reference evidence="1 6" key="2">
    <citation type="journal article" date="2019" name="Nat. Med.">
        <title>A library of human gut bacterial isolates paired with longitudinal multiomics data enables mechanistic microbiome research.</title>
        <authorList>
            <person name="Poyet M."/>
            <person name="Groussin M."/>
            <person name="Gibbons S.M."/>
            <person name="Avila-Pacheco J."/>
            <person name="Jiang X."/>
            <person name="Kearney S.M."/>
            <person name="Perrotta A.R."/>
            <person name="Berdy B."/>
            <person name="Zhao S."/>
            <person name="Lieberman T.D."/>
            <person name="Swanson P.K."/>
            <person name="Smith M."/>
            <person name="Roesemann S."/>
            <person name="Alexander J.E."/>
            <person name="Rich S.A."/>
            <person name="Livny J."/>
            <person name="Vlamakis H."/>
            <person name="Clish C."/>
            <person name="Bullock K."/>
            <person name="Deik A."/>
            <person name="Scott J."/>
            <person name="Pierce K.A."/>
            <person name="Xavier R.J."/>
            <person name="Alm E.J."/>
        </authorList>
    </citation>
    <scope>NUCLEOTIDE SEQUENCE [LARGE SCALE GENOMIC DNA]</scope>
    <source>
        <strain evidence="1 6">BIOML-A73</strain>
    </source>
</reference>
<accession>A0A3E4NCY5</accession>
<dbReference type="Proteomes" id="UP000284417">
    <property type="component" value="Unassembled WGS sequence"/>
</dbReference>
<reference evidence="4 5" key="1">
    <citation type="submission" date="2018-08" db="EMBL/GenBank/DDBJ databases">
        <title>A genome reference for cultivated species of the human gut microbiota.</title>
        <authorList>
            <person name="Zou Y."/>
            <person name="Xue W."/>
            <person name="Luo G."/>
        </authorList>
    </citation>
    <scope>NUCLEOTIDE SEQUENCE [LARGE SCALE GENOMIC DNA]</scope>
    <source>
        <strain evidence="3 5">AF39-6AC</strain>
        <strain evidence="2 4">TF10-34</strain>
    </source>
</reference>
<organism evidence="2 4">
    <name type="scientific">Bacteroides xylanisolvens</name>
    <dbReference type="NCBI Taxonomy" id="371601"/>
    <lineage>
        <taxon>Bacteria</taxon>
        <taxon>Pseudomonadati</taxon>
        <taxon>Bacteroidota</taxon>
        <taxon>Bacteroidia</taxon>
        <taxon>Bacteroidales</taxon>
        <taxon>Bacteroidaceae</taxon>
        <taxon>Bacteroides</taxon>
    </lineage>
</organism>
<evidence type="ECO:0000313" key="6">
    <source>
        <dbReference type="Proteomes" id="UP000474077"/>
    </source>
</evidence>
<gene>
    <name evidence="3" type="ORF">DW042_15320</name>
    <name evidence="2" type="ORF">DXD03_13075</name>
    <name evidence="1" type="ORF">GA560_16890</name>
</gene>
<sequence>MILALSFIPITKLFEKSSSDEVVRPSIRIGDSTHIVNGKEDIKKLAKIYNMSEHLLTFSCFFL</sequence>
<dbReference type="EMBL" id="WDER01000052">
    <property type="protein sequence ID" value="KAB6080500.1"/>
    <property type="molecule type" value="Genomic_DNA"/>
</dbReference>
<name>A0A3E4NCY5_9BACE</name>
<evidence type="ECO:0000313" key="4">
    <source>
        <dbReference type="Proteomes" id="UP000261210"/>
    </source>
</evidence>